<evidence type="ECO:0000256" key="1">
    <source>
        <dbReference type="ARBA" id="ARBA00009943"/>
    </source>
</evidence>
<evidence type="ECO:0000313" key="8">
    <source>
        <dbReference type="Proteomes" id="UP000256845"/>
    </source>
</evidence>
<keyword evidence="3" id="KW-0133">Cell shape</keyword>
<keyword evidence="6" id="KW-0961">Cell wall biogenesis/degradation</keyword>
<evidence type="ECO:0000256" key="5">
    <source>
        <dbReference type="ARBA" id="ARBA00023315"/>
    </source>
</evidence>
<dbReference type="Pfam" id="PF02388">
    <property type="entry name" value="FemAB"/>
    <property type="match status" value="1"/>
</dbReference>
<keyword evidence="2" id="KW-0808">Transferase</keyword>
<dbReference type="GO" id="GO:0016755">
    <property type="term" value="F:aminoacyltransferase activity"/>
    <property type="evidence" value="ECO:0007669"/>
    <property type="project" value="InterPro"/>
</dbReference>
<keyword evidence="4" id="KW-0573">Peptidoglycan synthesis</keyword>
<organism evidence="7 8">
    <name type="scientific">Aestuariispira insulae</name>
    <dbReference type="NCBI Taxonomy" id="1461337"/>
    <lineage>
        <taxon>Bacteria</taxon>
        <taxon>Pseudomonadati</taxon>
        <taxon>Pseudomonadota</taxon>
        <taxon>Alphaproteobacteria</taxon>
        <taxon>Rhodospirillales</taxon>
        <taxon>Kiloniellaceae</taxon>
        <taxon>Aestuariispira</taxon>
    </lineage>
</organism>
<dbReference type="EMBL" id="QRDW01000001">
    <property type="protein sequence ID" value="RED53406.1"/>
    <property type="molecule type" value="Genomic_DNA"/>
</dbReference>
<accession>A0A3D9HWX5</accession>
<dbReference type="GO" id="GO:0009252">
    <property type="term" value="P:peptidoglycan biosynthetic process"/>
    <property type="evidence" value="ECO:0007669"/>
    <property type="project" value="UniProtKB-KW"/>
</dbReference>
<comment type="similarity">
    <text evidence="1">Belongs to the FemABX family.</text>
</comment>
<name>A0A3D9HWX5_9PROT</name>
<dbReference type="PANTHER" id="PTHR36174:SF1">
    <property type="entry name" value="LIPID II:GLYCINE GLYCYLTRANSFERASE"/>
    <property type="match status" value="1"/>
</dbReference>
<evidence type="ECO:0000256" key="6">
    <source>
        <dbReference type="ARBA" id="ARBA00023316"/>
    </source>
</evidence>
<keyword evidence="8" id="KW-1185">Reference proteome</keyword>
<proteinExistence type="inferred from homology"/>
<gene>
    <name evidence="7" type="ORF">DFP90_101194</name>
</gene>
<evidence type="ECO:0000256" key="4">
    <source>
        <dbReference type="ARBA" id="ARBA00022984"/>
    </source>
</evidence>
<dbReference type="GO" id="GO:0008360">
    <property type="term" value="P:regulation of cell shape"/>
    <property type="evidence" value="ECO:0007669"/>
    <property type="project" value="UniProtKB-KW"/>
</dbReference>
<keyword evidence="5" id="KW-0012">Acyltransferase</keyword>
<dbReference type="PANTHER" id="PTHR36174">
    <property type="entry name" value="LIPID II:GLYCINE GLYCYLTRANSFERASE"/>
    <property type="match status" value="1"/>
</dbReference>
<evidence type="ECO:0000256" key="3">
    <source>
        <dbReference type="ARBA" id="ARBA00022960"/>
    </source>
</evidence>
<dbReference type="InterPro" id="IPR050644">
    <property type="entry name" value="PG_Glycine_Bridge_Synth"/>
</dbReference>
<comment type="caution">
    <text evidence="7">The sequence shown here is derived from an EMBL/GenBank/DDBJ whole genome shotgun (WGS) entry which is preliminary data.</text>
</comment>
<dbReference type="RefSeq" id="WP_115934554.1">
    <property type="nucleotide sequence ID" value="NZ_QRDW01000001.1"/>
</dbReference>
<dbReference type="AlphaFoldDB" id="A0A3D9HWX5"/>
<dbReference type="Gene3D" id="3.40.630.30">
    <property type="match status" value="1"/>
</dbReference>
<dbReference type="OrthoDB" id="341858at2"/>
<reference evidence="7 8" key="1">
    <citation type="submission" date="2018-07" db="EMBL/GenBank/DDBJ databases">
        <title>Genomic Encyclopedia of Type Strains, Phase III (KMG-III): the genomes of soil and plant-associated and newly described type strains.</title>
        <authorList>
            <person name="Whitman W."/>
        </authorList>
    </citation>
    <scope>NUCLEOTIDE SEQUENCE [LARGE SCALE GENOMIC DNA]</scope>
    <source>
        <strain evidence="7 8">CECT 8488</strain>
    </source>
</reference>
<dbReference type="InterPro" id="IPR003447">
    <property type="entry name" value="FEMABX"/>
</dbReference>
<sequence length="305" mass="34418">MTGIRLDWKAPNESDWQSVLNKIPRSSIFQDWHIGVAIAKAEKMEIARALIYREANAIGLCQLYIQRHWLGIKSARMIRGPLFSKLPGSSELMEAMRQCKTQYPLTKGYWTTLLPELPDTDATQKTLSDAGLNRIMTGYQSIWLNLASSTEKLRTDLHPKWRNQLGKAEKNALEIVELPDISQLLAQHKDHMKQAGFHALPPETYGLIPTAQKLCLSARKDGQDVASLLILRHGRAATYQIGWTKDIGRSLHATNLLLWRAILILKEKEISWLDLGGVEPTKNPGLARFKERVGGEKFTLAGTYL</sequence>
<dbReference type="InterPro" id="IPR016181">
    <property type="entry name" value="Acyl_CoA_acyltransferase"/>
</dbReference>
<evidence type="ECO:0000313" key="7">
    <source>
        <dbReference type="EMBL" id="RED53406.1"/>
    </source>
</evidence>
<protein>
    <submittedName>
        <fullName evidence="7">FemAB family protein</fullName>
    </submittedName>
</protein>
<dbReference type="GO" id="GO:0071555">
    <property type="term" value="P:cell wall organization"/>
    <property type="evidence" value="ECO:0007669"/>
    <property type="project" value="UniProtKB-KW"/>
</dbReference>
<dbReference type="Proteomes" id="UP000256845">
    <property type="component" value="Unassembled WGS sequence"/>
</dbReference>
<evidence type="ECO:0000256" key="2">
    <source>
        <dbReference type="ARBA" id="ARBA00022679"/>
    </source>
</evidence>
<dbReference type="SUPFAM" id="SSF55729">
    <property type="entry name" value="Acyl-CoA N-acyltransferases (Nat)"/>
    <property type="match status" value="1"/>
</dbReference>